<gene>
    <name evidence="2" type="ORF">K8W01_01180</name>
</gene>
<name>A0A921DZ27_9HYPH</name>
<accession>A0A921DZ27</accession>
<evidence type="ECO:0000256" key="1">
    <source>
        <dbReference type="SAM" id="MobiDB-lite"/>
    </source>
</evidence>
<feature type="region of interest" description="Disordered" evidence="1">
    <location>
        <begin position="82"/>
        <end position="109"/>
    </location>
</feature>
<dbReference type="Proteomes" id="UP000742631">
    <property type="component" value="Unassembled WGS sequence"/>
</dbReference>
<reference evidence="2" key="1">
    <citation type="journal article" date="2021" name="PeerJ">
        <title>Extensive microbial diversity within the chicken gut microbiome revealed by metagenomics and culture.</title>
        <authorList>
            <person name="Gilroy R."/>
            <person name="Ravi A."/>
            <person name="Getino M."/>
            <person name="Pursley I."/>
            <person name="Horton D.L."/>
            <person name="Alikhan N.F."/>
            <person name="Baker D."/>
            <person name="Gharbi K."/>
            <person name="Hall N."/>
            <person name="Watson M."/>
            <person name="Adriaenssens E.M."/>
            <person name="Foster-Nyarko E."/>
            <person name="Jarju S."/>
            <person name="Secka A."/>
            <person name="Antonio M."/>
            <person name="Oren A."/>
            <person name="Chaudhuri R.R."/>
            <person name="La Ragione R."/>
            <person name="Hildebrand F."/>
            <person name="Pallen M.J."/>
        </authorList>
    </citation>
    <scope>NUCLEOTIDE SEQUENCE</scope>
    <source>
        <strain evidence="2">316</strain>
    </source>
</reference>
<dbReference type="EMBL" id="DYYG01000005">
    <property type="protein sequence ID" value="HJE22260.1"/>
    <property type="molecule type" value="Genomic_DNA"/>
</dbReference>
<organism evidence="2 3">
    <name type="scientific">Methylorubrum populi</name>
    <dbReference type="NCBI Taxonomy" id="223967"/>
    <lineage>
        <taxon>Bacteria</taxon>
        <taxon>Pseudomonadati</taxon>
        <taxon>Pseudomonadota</taxon>
        <taxon>Alphaproteobacteria</taxon>
        <taxon>Hyphomicrobiales</taxon>
        <taxon>Methylobacteriaceae</taxon>
        <taxon>Methylorubrum</taxon>
    </lineage>
</organism>
<evidence type="ECO:0000313" key="3">
    <source>
        <dbReference type="Proteomes" id="UP000742631"/>
    </source>
</evidence>
<sequence length="109" mass="12306">MIEAQRRLAVAEHRLRILEGSNRTAIRAFRRIAQEREQLVAARDAAEAGRAIAVGDRQRTMVLNDQLLAQLRESEEARLRLEEENRRLSRPMGSDPIESPAASAAPRHS</sequence>
<protein>
    <submittedName>
        <fullName evidence="2">Uncharacterized protein</fullName>
    </submittedName>
</protein>
<dbReference type="AlphaFoldDB" id="A0A921DZ27"/>
<proteinExistence type="predicted"/>
<comment type="caution">
    <text evidence="2">The sequence shown here is derived from an EMBL/GenBank/DDBJ whole genome shotgun (WGS) entry which is preliminary data.</text>
</comment>
<evidence type="ECO:0000313" key="2">
    <source>
        <dbReference type="EMBL" id="HJE22260.1"/>
    </source>
</evidence>
<reference evidence="2" key="2">
    <citation type="submission" date="2021-09" db="EMBL/GenBank/DDBJ databases">
        <authorList>
            <person name="Gilroy R."/>
        </authorList>
    </citation>
    <scope>NUCLEOTIDE SEQUENCE</scope>
    <source>
        <strain evidence="2">316</strain>
    </source>
</reference>